<dbReference type="EC" id="2.7.13.3" evidence="2"/>
<dbReference type="Pfam" id="PF00072">
    <property type="entry name" value="Response_reg"/>
    <property type="match status" value="1"/>
</dbReference>
<dbReference type="InterPro" id="IPR000700">
    <property type="entry name" value="PAS-assoc_C"/>
</dbReference>
<dbReference type="CDD" id="cd00130">
    <property type="entry name" value="PAS"/>
    <property type="match status" value="2"/>
</dbReference>
<dbReference type="GO" id="GO:0006355">
    <property type="term" value="P:regulation of DNA-templated transcription"/>
    <property type="evidence" value="ECO:0007669"/>
    <property type="project" value="InterPro"/>
</dbReference>
<keyword evidence="3 9" id="KW-0597">Phosphoprotein</keyword>
<dbReference type="SMART" id="SM00448">
    <property type="entry name" value="REC"/>
    <property type="match status" value="1"/>
</dbReference>
<keyword evidence="7" id="KW-0067">ATP-binding</keyword>
<comment type="caution">
    <text evidence="15">The sequence shown here is derived from an EMBL/GenBank/DDBJ whole genome shotgun (WGS) entry which is preliminary data.</text>
</comment>
<evidence type="ECO:0000256" key="4">
    <source>
        <dbReference type="ARBA" id="ARBA00022679"/>
    </source>
</evidence>
<dbReference type="PROSITE" id="PS50110">
    <property type="entry name" value="RESPONSE_REGULATORY"/>
    <property type="match status" value="1"/>
</dbReference>
<evidence type="ECO:0000259" key="13">
    <source>
        <dbReference type="PROSITE" id="PS50112"/>
    </source>
</evidence>
<evidence type="ECO:0000256" key="10">
    <source>
        <dbReference type="SAM" id="Coils"/>
    </source>
</evidence>
<dbReference type="GO" id="GO:0000155">
    <property type="term" value="F:phosphorelay sensor kinase activity"/>
    <property type="evidence" value="ECO:0007669"/>
    <property type="project" value="InterPro"/>
</dbReference>
<evidence type="ECO:0000256" key="9">
    <source>
        <dbReference type="PROSITE-ProRule" id="PRU00169"/>
    </source>
</evidence>
<feature type="domain" description="PAS" evidence="13">
    <location>
        <begin position="169"/>
        <end position="247"/>
    </location>
</feature>
<dbReference type="SUPFAM" id="SSF52172">
    <property type="entry name" value="CheY-like"/>
    <property type="match status" value="1"/>
</dbReference>
<dbReference type="SMART" id="SM00388">
    <property type="entry name" value="HisKA"/>
    <property type="match status" value="1"/>
</dbReference>
<dbReference type="Gene3D" id="1.10.287.130">
    <property type="match status" value="1"/>
</dbReference>
<evidence type="ECO:0000256" key="2">
    <source>
        <dbReference type="ARBA" id="ARBA00012438"/>
    </source>
</evidence>
<dbReference type="SUPFAM" id="SSF55874">
    <property type="entry name" value="ATPase domain of HSP90 chaperone/DNA topoisomerase II/histidine kinase"/>
    <property type="match status" value="1"/>
</dbReference>
<dbReference type="SUPFAM" id="SSF47384">
    <property type="entry name" value="Homodimeric domain of signal transducing histidine kinase"/>
    <property type="match status" value="1"/>
</dbReference>
<feature type="domain" description="Histidine kinase" evidence="11">
    <location>
        <begin position="429"/>
        <end position="677"/>
    </location>
</feature>
<dbReference type="SMART" id="SM00387">
    <property type="entry name" value="HATPase_c"/>
    <property type="match status" value="1"/>
</dbReference>
<evidence type="ECO:0000313" key="16">
    <source>
        <dbReference type="Proteomes" id="UP000553343"/>
    </source>
</evidence>
<evidence type="ECO:0000313" key="15">
    <source>
        <dbReference type="EMBL" id="NWH06121.1"/>
    </source>
</evidence>
<keyword evidence="5" id="KW-0547">Nucleotide-binding</keyword>
<dbReference type="AlphaFoldDB" id="A0A850T4V9"/>
<dbReference type="PANTHER" id="PTHR43065">
    <property type="entry name" value="SENSOR HISTIDINE KINASE"/>
    <property type="match status" value="1"/>
</dbReference>
<dbReference type="EMBL" id="JACADJ010000059">
    <property type="protein sequence ID" value="NWH06121.1"/>
    <property type="molecule type" value="Genomic_DNA"/>
</dbReference>
<name>A0A850T4V9_9BACT</name>
<evidence type="ECO:0000256" key="7">
    <source>
        <dbReference type="ARBA" id="ARBA00022840"/>
    </source>
</evidence>
<evidence type="ECO:0000259" key="11">
    <source>
        <dbReference type="PROSITE" id="PS50109"/>
    </source>
</evidence>
<dbReference type="Pfam" id="PF08448">
    <property type="entry name" value="PAS_4"/>
    <property type="match status" value="1"/>
</dbReference>
<accession>A0A850T4V9</accession>
<gene>
    <name evidence="15" type="ORF">HXW94_14190</name>
</gene>
<proteinExistence type="predicted"/>
<sequence>MKKIHILAVDDRPENLLALETLLESPELEIVKAGSGDEALSKTIDHEFALILLDVQMPDMDGYETAELLRSVKKTSTIPIIFVTAANKEDHHVFKGYESGAVDYLLKPLEPVILTSKVKIFIELHKQKILFEEKTRELDAKVIELEALKLELEEEVKERKKAEEKQKRTTNFVSALLDAVPTPVFYKDKEGRYQGCNKAFSTFMGVTPDDIRGKRVDELWPGDQAVVYHQKDLELMRNSRHQVYEFKVTDKQGEAKPVIFAKDVFRDEKGKVAGIIGAFSDISELKQTQEEIRSLRNYLSNIIDSMPSMLIGVDNKTRITHWNLRARNVTRISQEVAKGQSLEKIFPQLENGIEFVQKAIESQQVYHHSRSTRQEKDRVVYEDITIYPLVTNGIGGAVIRIDDVTDRVQMEEMMAETEKMLSVGGLAAGIAHEINNPLAGMMQSAYVMKSRLESTNMPANLQVAEELGIKMADIRDFMEKRDIFRMIDAINDSGSRAAEIVNTMLSFARKSNTNDMSSHYPNTLMDEILDLAATDYDLKTKYDFKSIEIIKQYDEKLPMLTCEGARVQQVLLNILRNGAQAMHTAKTKFPRFIIRIYKEDASDMVCMEIADNGPGMDEETCAKVFDPFFTTKPVGIGTGLGLSVSYFIITKNHKGKMDVISEPGNGATFIIKLPIQSY</sequence>
<dbReference type="Gene3D" id="3.30.565.10">
    <property type="entry name" value="Histidine kinase-like ATPase, C-terminal domain"/>
    <property type="match status" value="1"/>
</dbReference>
<dbReference type="InterPro" id="IPR001789">
    <property type="entry name" value="Sig_transdc_resp-reg_receiver"/>
</dbReference>
<dbReference type="InterPro" id="IPR004358">
    <property type="entry name" value="Sig_transdc_His_kin-like_C"/>
</dbReference>
<evidence type="ECO:0000256" key="1">
    <source>
        <dbReference type="ARBA" id="ARBA00000085"/>
    </source>
</evidence>
<organism evidence="15 16">
    <name type="scientific">Desulfobacter latus</name>
    <dbReference type="NCBI Taxonomy" id="2292"/>
    <lineage>
        <taxon>Bacteria</taxon>
        <taxon>Pseudomonadati</taxon>
        <taxon>Thermodesulfobacteriota</taxon>
        <taxon>Desulfobacteria</taxon>
        <taxon>Desulfobacterales</taxon>
        <taxon>Desulfobacteraceae</taxon>
        <taxon>Desulfobacter</taxon>
    </lineage>
</organism>
<dbReference type="Pfam" id="PF00989">
    <property type="entry name" value="PAS"/>
    <property type="match status" value="1"/>
</dbReference>
<protein>
    <recommendedName>
        <fullName evidence="2">histidine kinase</fullName>
        <ecNumber evidence="2">2.7.13.3</ecNumber>
    </recommendedName>
</protein>
<dbReference type="InterPro" id="IPR011006">
    <property type="entry name" value="CheY-like_superfamily"/>
</dbReference>
<dbReference type="PROSITE" id="PS50113">
    <property type="entry name" value="PAC"/>
    <property type="match status" value="1"/>
</dbReference>
<dbReference type="InterPro" id="IPR005467">
    <property type="entry name" value="His_kinase_dom"/>
</dbReference>
<dbReference type="Gene3D" id="3.30.450.20">
    <property type="entry name" value="PAS domain"/>
    <property type="match status" value="2"/>
</dbReference>
<evidence type="ECO:0000256" key="6">
    <source>
        <dbReference type="ARBA" id="ARBA00022777"/>
    </source>
</evidence>
<dbReference type="InterPro" id="IPR003594">
    <property type="entry name" value="HATPase_dom"/>
</dbReference>
<feature type="modified residue" description="4-aspartylphosphate" evidence="9">
    <location>
        <position position="54"/>
    </location>
</feature>
<keyword evidence="16" id="KW-1185">Reference proteome</keyword>
<comment type="catalytic activity">
    <reaction evidence="1">
        <text>ATP + protein L-histidine = ADP + protein N-phospho-L-histidine.</text>
        <dbReference type="EC" id="2.7.13.3"/>
    </reaction>
</comment>
<dbReference type="SMART" id="SM00091">
    <property type="entry name" value="PAS"/>
    <property type="match status" value="2"/>
</dbReference>
<dbReference type="InterPro" id="IPR003661">
    <property type="entry name" value="HisK_dim/P_dom"/>
</dbReference>
<dbReference type="Proteomes" id="UP000553343">
    <property type="component" value="Unassembled WGS sequence"/>
</dbReference>
<dbReference type="RefSeq" id="WP_178367573.1">
    <property type="nucleotide sequence ID" value="NZ_JACADJ010000059.1"/>
</dbReference>
<keyword evidence="8" id="KW-0902">Two-component regulatory system</keyword>
<dbReference type="Pfam" id="PF02518">
    <property type="entry name" value="HATPase_c"/>
    <property type="match status" value="1"/>
</dbReference>
<evidence type="ECO:0000256" key="3">
    <source>
        <dbReference type="ARBA" id="ARBA00022553"/>
    </source>
</evidence>
<dbReference type="InterPro" id="IPR000014">
    <property type="entry name" value="PAS"/>
</dbReference>
<feature type="domain" description="PAC" evidence="14">
    <location>
        <begin position="242"/>
        <end position="294"/>
    </location>
</feature>
<dbReference type="PRINTS" id="PR00344">
    <property type="entry name" value="BCTRLSENSOR"/>
</dbReference>
<evidence type="ECO:0000259" key="12">
    <source>
        <dbReference type="PROSITE" id="PS50110"/>
    </source>
</evidence>
<keyword evidence="6" id="KW-0418">Kinase</keyword>
<dbReference type="Gene3D" id="3.40.50.2300">
    <property type="match status" value="1"/>
</dbReference>
<evidence type="ECO:0000256" key="5">
    <source>
        <dbReference type="ARBA" id="ARBA00022741"/>
    </source>
</evidence>
<dbReference type="GO" id="GO:0005524">
    <property type="term" value="F:ATP binding"/>
    <property type="evidence" value="ECO:0007669"/>
    <property type="project" value="UniProtKB-KW"/>
</dbReference>
<dbReference type="NCBIfam" id="TIGR00229">
    <property type="entry name" value="sensory_box"/>
    <property type="match status" value="2"/>
</dbReference>
<dbReference type="PROSITE" id="PS50112">
    <property type="entry name" value="PAS"/>
    <property type="match status" value="1"/>
</dbReference>
<feature type="domain" description="Response regulatory" evidence="12">
    <location>
        <begin position="5"/>
        <end position="122"/>
    </location>
</feature>
<dbReference type="InterPro" id="IPR013656">
    <property type="entry name" value="PAS_4"/>
</dbReference>
<dbReference type="PANTHER" id="PTHR43065:SF42">
    <property type="entry name" value="TWO-COMPONENT SENSOR PPRA"/>
    <property type="match status" value="1"/>
</dbReference>
<dbReference type="InterPro" id="IPR036890">
    <property type="entry name" value="HATPase_C_sf"/>
</dbReference>
<reference evidence="15 16" key="1">
    <citation type="submission" date="2020-06" db="EMBL/GenBank/DDBJ databases">
        <title>High-quality draft genome of sulfate reducer Desulfobacter latus type strain AcrS2 isolated from marine sediment.</title>
        <authorList>
            <person name="Hoppe M."/>
            <person name="Larsen C.K."/>
            <person name="Marshall I.P.G."/>
            <person name="Schramm A."/>
            <person name="Marietou A.G."/>
        </authorList>
    </citation>
    <scope>NUCLEOTIDE SEQUENCE [LARGE SCALE GENOMIC DNA]</scope>
    <source>
        <strain evidence="15 16">AcRS2</strain>
    </source>
</reference>
<dbReference type="InterPro" id="IPR036097">
    <property type="entry name" value="HisK_dim/P_sf"/>
</dbReference>
<dbReference type="SUPFAM" id="SSF55785">
    <property type="entry name" value="PYP-like sensor domain (PAS domain)"/>
    <property type="match status" value="2"/>
</dbReference>
<dbReference type="CDD" id="cd00082">
    <property type="entry name" value="HisKA"/>
    <property type="match status" value="1"/>
</dbReference>
<feature type="coiled-coil region" evidence="10">
    <location>
        <begin position="131"/>
        <end position="169"/>
    </location>
</feature>
<evidence type="ECO:0000259" key="14">
    <source>
        <dbReference type="PROSITE" id="PS50113"/>
    </source>
</evidence>
<dbReference type="InterPro" id="IPR035965">
    <property type="entry name" value="PAS-like_dom_sf"/>
</dbReference>
<keyword evidence="4" id="KW-0808">Transferase</keyword>
<dbReference type="InterPro" id="IPR013767">
    <property type="entry name" value="PAS_fold"/>
</dbReference>
<evidence type="ECO:0000256" key="8">
    <source>
        <dbReference type="ARBA" id="ARBA00023012"/>
    </source>
</evidence>
<keyword evidence="10" id="KW-0175">Coiled coil</keyword>
<dbReference type="PROSITE" id="PS50109">
    <property type="entry name" value="HIS_KIN"/>
    <property type="match status" value="1"/>
</dbReference>